<dbReference type="PANTHER" id="PTHR35864">
    <property type="entry name" value="ZINC METALLOPROTEASE MJ0611-RELATED"/>
    <property type="match status" value="1"/>
</dbReference>
<feature type="transmembrane region" description="Helical" evidence="13">
    <location>
        <begin position="93"/>
        <end position="118"/>
    </location>
</feature>
<comment type="caution">
    <text evidence="14">The sequence shown here is derived from an EMBL/GenBank/DDBJ whole genome shotgun (WGS) entry which is preliminary data.</text>
</comment>
<evidence type="ECO:0000256" key="2">
    <source>
        <dbReference type="ARBA" id="ARBA00004651"/>
    </source>
</evidence>
<dbReference type="Proteomes" id="UP000612282">
    <property type="component" value="Unassembled WGS sequence"/>
</dbReference>
<feature type="transmembrane region" description="Helical" evidence="13">
    <location>
        <begin position="130"/>
        <end position="155"/>
    </location>
</feature>
<keyword evidence="8" id="KW-0378">Hydrolase</keyword>
<sequence>MTYEPVYTRTPRNAFVPSPVFIGIVAVFVVSGVMTWTGFGNVGLDVFLFVISGWLISLCLHEYAHAVLGYFSGDLTVADRGYLRLNPLKYTHPLLSIVLPVVVVILGGIGLPGGAVWIDHRYVQSKVKDSLISAAGPLTNVVLAIVVAIPFLIGLAPELGQDVSGRYVVDEGDHIAFWAALGLLVFLQISASILNFLPLPGLDGGGIIHPWLSPAYQRAWNLIAPWGFLVLFLLLWQTEVGSYFFTAVDFLAGILGVDWQFYASGFQLMRFWES</sequence>
<protein>
    <submittedName>
        <fullName evidence="14">Site-2 protease family protein</fullName>
    </submittedName>
</protein>
<comment type="similarity">
    <text evidence="3">Belongs to the peptidase M50B family.</text>
</comment>
<proteinExistence type="inferred from homology"/>
<comment type="subcellular location">
    <subcellularLocation>
        <location evidence="2">Cell membrane</location>
        <topology evidence="2">Multi-pass membrane protein</topology>
    </subcellularLocation>
</comment>
<feature type="transmembrane region" description="Helical" evidence="13">
    <location>
        <begin position="242"/>
        <end position="262"/>
    </location>
</feature>
<evidence type="ECO:0000256" key="8">
    <source>
        <dbReference type="ARBA" id="ARBA00022801"/>
    </source>
</evidence>
<evidence type="ECO:0000256" key="11">
    <source>
        <dbReference type="ARBA" id="ARBA00023049"/>
    </source>
</evidence>
<evidence type="ECO:0000256" key="5">
    <source>
        <dbReference type="ARBA" id="ARBA00022670"/>
    </source>
</evidence>
<dbReference type="PANTHER" id="PTHR35864:SF1">
    <property type="entry name" value="ZINC METALLOPROTEASE YWHC-RELATED"/>
    <property type="match status" value="1"/>
</dbReference>
<feature type="transmembrane region" description="Helical" evidence="13">
    <location>
        <begin position="218"/>
        <end position="236"/>
    </location>
</feature>
<evidence type="ECO:0000256" key="6">
    <source>
        <dbReference type="ARBA" id="ARBA00022692"/>
    </source>
</evidence>
<evidence type="ECO:0000256" key="3">
    <source>
        <dbReference type="ARBA" id="ARBA00007931"/>
    </source>
</evidence>
<feature type="transmembrane region" description="Helical" evidence="13">
    <location>
        <begin position="175"/>
        <end position="197"/>
    </location>
</feature>
<dbReference type="GO" id="GO:0008233">
    <property type="term" value="F:peptidase activity"/>
    <property type="evidence" value="ECO:0007669"/>
    <property type="project" value="UniProtKB-KW"/>
</dbReference>
<keyword evidence="10 13" id="KW-1133">Transmembrane helix</keyword>
<keyword evidence="6 13" id="KW-0812">Transmembrane</keyword>
<evidence type="ECO:0000256" key="9">
    <source>
        <dbReference type="ARBA" id="ARBA00022833"/>
    </source>
</evidence>
<keyword evidence="7" id="KW-0479">Metal-binding</keyword>
<dbReference type="RefSeq" id="WP_203793916.1">
    <property type="nucleotide sequence ID" value="NZ_BAAAQE010000076.1"/>
</dbReference>
<evidence type="ECO:0000313" key="15">
    <source>
        <dbReference type="Proteomes" id="UP000612282"/>
    </source>
</evidence>
<keyword evidence="12 13" id="KW-0472">Membrane</keyword>
<name>A0ABQ3X3J0_9ACTN</name>
<dbReference type="EMBL" id="BOMG01000026">
    <property type="protein sequence ID" value="GID52983.1"/>
    <property type="molecule type" value="Genomic_DNA"/>
</dbReference>
<feature type="transmembrane region" description="Helical" evidence="13">
    <location>
        <begin position="46"/>
        <end position="73"/>
    </location>
</feature>
<evidence type="ECO:0000313" key="14">
    <source>
        <dbReference type="EMBL" id="GID52983.1"/>
    </source>
</evidence>
<feature type="transmembrane region" description="Helical" evidence="13">
    <location>
        <begin position="20"/>
        <end position="39"/>
    </location>
</feature>
<reference evidence="14 15" key="1">
    <citation type="submission" date="2021-01" db="EMBL/GenBank/DDBJ databases">
        <title>Whole genome shotgun sequence of Actinoplanes couchii NBRC 106145.</title>
        <authorList>
            <person name="Komaki H."/>
            <person name="Tamura T."/>
        </authorList>
    </citation>
    <scope>NUCLEOTIDE SEQUENCE [LARGE SCALE GENOMIC DNA]</scope>
    <source>
        <strain evidence="14 15">NBRC 106145</strain>
    </source>
</reference>
<dbReference type="InterPro" id="IPR044537">
    <property type="entry name" value="Rip2-like"/>
</dbReference>
<dbReference type="InterPro" id="IPR052348">
    <property type="entry name" value="Metallopeptidase_M50B"/>
</dbReference>
<keyword evidence="9" id="KW-0862">Zinc</keyword>
<keyword evidence="15" id="KW-1185">Reference proteome</keyword>
<evidence type="ECO:0000256" key="7">
    <source>
        <dbReference type="ARBA" id="ARBA00022723"/>
    </source>
</evidence>
<dbReference type="CDD" id="cd06158">
    <property type="entry name" value="S2P-M50_like_1"/>
    <property type="match status" value="1"/>
</dbReference>
<comment type="cofactor">
    <cofactor evidence="1">
        <name>Zn(2+)</name>
        <dbReference type="ChEBI" id="CHEBI:29105"/>
    </cofactor>
</comment>
<evidence type="ECO:0000256" key="1">
    <source>
        <dbReference type="ARBA" id="ARBA00001947"/>
    </source>
</evidence>
<evidence type="ECO:0000256" key="4">
    <source>
        <dbReference type="ARBA" id="ARBA00022475"/>
    </source>
</evidence>
<dbReference type="GO" id="GO:0006508">
    <property type="term" value="P:proteolysis"/>
    <property type="evidence" value="ECO:0007669"/>
    <property type="project" value="UniProtKB-KW"/>
</dbReference>
<organism evidence="14 15">
    <name type="scientific">Actinoplanes couchii</name>
    <dbReference type="NCBI Taxonomy" id="403638"/>
    <lineage>
        <taxon>Bacteria</taxon>
        <taxon>Bacillati</taxon>
        <taxon>Actinomycetota</taxon>
        <taxon>Actinomycetes</taxon>
        <taxon>Micromonosporales</taxon>
        <taxon>Micromonosporaceae</taxon>
        <taxon>Actinoplanes</taxon>
    </lineage>
</organism>
<keyword evidence="4" id="KW-1003">Cell membrane</keyword>
<keyword evidence="11" id="KW-0482">Metalloprotease</keyword>
<evidence type="ECO:0000256" key="12">
    <source>
        <dbReference type="ARBA" id="ARBA00023136"/>
    </source>
</evidence>
<gene>
    <name evidence="14" type="ORF">Aco03nite_013870</name>
</gene>
<accession>A0ABQ3X3J0</accession>
<evidence type="ECO:0000256" key="13">
    <source>
        <dbReference type="SAM" id="Phobius"/>
    </source>
</evidence>
<keyword evidence="5 14" id="KW-0645">Protease</keyword>
<evidence type="ECO:0000256" key="10">
    <source>
        <dbReference type="ARBA" id="ARBA00022989"/>
    </source>
</evidence>